<dbReference type="AlphaFoldDB" id="A0AAV5L0M8"/>
<organism evidence="1 2">
    <name type="scientific">Rubroshorea leprosula</name>
    <dbReference type="NCBI Taxonomy" id="152421"/>
    <lineage>
        <taxon>Eukaryota</taxon>
        <taxon>Viridiplantae</taxon>
        <taxon>Streptophyta</taxon>
        <taxon>Embryophyta</taxon>
        <taxon>Tracheophyta</taxon>
        <taxon>Spermatophyta</taxon>
        <taxon>Magnoliopsida</taxon>
        <taxon>eudicotyledons</taxon>
        <taxon>Gunneridae</taxon>
        <taxon>Pentapetalae</taxon>
        <taxon>rosids</taxon>
        <taxon>malvids</taxon>
        <taxon>Malvales</taxon>
        <taxon>Dipterocarpaceae</taxon>
        <taxon>Rubroshorea</taxon>
    </lineage>
</organism>
<accession>A0AAV5L0M8</accession>
<gene>
    <name evidence="1" type="ORF">SLEP1_g39566</name>
</gene>
<dbReference type="Proteomes" id="UP001054252">
    <property type="component" value="Unassembled WGS sequence"/>
</dbReference>
<evidence type="ECO:0000313" key="2">
    <source>
        <dbReference type="Proteomes" id="UP001054252"/>
    </source>
</evidence>
<dbReference type="EMBL" id="BPVZ01000088">
    <property type="protein sequence ID" value="GKV30790.1"/>
    <property type="molecule type" value="Genomic_DNA"/>
</dbReference>
<evidence type="ECO:0000313" key="1">
    <source>
        <dbReference type="EMBL" id="GKV30790.1"/>
    </source>
</evidence>
<comment type="caution">
    <text evidence="1">The sequence shown here is derived from an EMBL/GenBank/DDBJ whole genome shotgun (WGS) entry which is preliminary data.</text>
</comment>
<sequence>MISSKPCAFVGPVSRVHDVCRIPGFGFWGMTELLWKSHPMIQGL</sequence>
<reference evidence="1 2" key="1">
    <citation type="journal article" date="2021" name="Commun. Biol.">
        <title>The genome of Shorea leprosula (Dipterocarpaceae) highlights the ecological relevance of drought in aseasonal tropical rainforests.</title>
        <authorList>
            <person name="Ng K.K.S."/>
            <person name="Kobayashi M.J."/>
            <person name="Fawcett J.A."/>
            <person name="Hatakeyama M."/>
            <person name="Paape T."/>
            <person name="Ng C.H."/>
            <person name="Ang C.C."/>
            <person name="Tnah L.H."/>
            <person name="Lee C.T."/>
            <person name="Nishiyama T."/>
            <person name="Sese J."/>
            <person name="O'Brien M.J."/>
            <person name="Copetti D."/>
            <person name="Mohd Noor M.I."/>
            <person name="Ong R.C."/>
            <person name="Putra M."/>
            <person name="Sireger I.Z."/>
            <person name="Indrioko S."/>
            <person name="Kosugi Y."/>
            <person name="Izuno A."/>
            <person name="Isagi Y."/>
            <person name="Lee S.L."/>
            <person name="Shimizu K.K."/>
        </authorList>
    </citation>
    <scope>NUCLEOTIDE SEQUENCE [LARGE SCALE GENOMIC DNA]</scope>
    <source>
        <strain evidence="1">214</strain>
    </source>
</reference>
<keyword evidence="2" id="KW-1185">Reference proteome</keyword>
<name>A0AAV5L0M8_9ROSI</name>
<protein>
    <submittedName>
        <fullName evidence="1">Uncharacterized protein</fullName>
    </submittedName>
</protein>
<proteinExistence type="predicted"/>